<dbReference type="Proteomes" id="UP000230405">
    <property type="component" value="Unassembled WGS sequence"/>
</dbReference>
<gene>
    <name evidence="1" type="ORF">COX77_01470</name>
</gene>
<dbReference type="EMBL" id="PFPO01000027">
    <property type="protein sequence ID" value="PIZ99438.1"/>
    <property type="molecule type" value="Genomic_DNA"/>
</dbReference>
<comment type="caution">
    <text evidence="1">The sequence shown here is derived from an EMBL/GenBank/DDBJ whole genome shotgun (WGS) entry which is preliminary data.</text>
</comment>
<evidence type="ECO:0000313" key="1">
    <source>
        <dbReference type="EMBL" id="PIZ99438.1"/>
    </source>
</evidence>
<accession>A0A2M7VFM4</accession>
<protein>
    <submittedName>
        <fullName evidence="1">Uncharacterized protein</fullName>
    </submittedName>
</protein>
<name>A0A2M7VFM4_9BACT</name>
<dbReference type="AlphaFoldDB" id="A0A2M7VFM4"/>
<organism evidence="1 2">
    <name type="scientific">Candidatus Komeilibacteria bacterium CG_4_10_14_0_2_um_filter_37_10</name>
    <dbReference type="NCBI Taxonomy" id="1974470"/>
    <lineage>
        <taxon>Bacteria</taxon>
        <taxon>Candidatus Komeiliibacteriota</taxon>
    </lineage>
</organism>
<evidence type="ECO:0000313" key="2">
    <source>
        <dbReference type="Proteomes" id="UP000230405"/>
    </source>
</evidence>
<proteinExistence type="predicted"/>
<sequence length="109" mass="13286">MDIWIEIYHRICFPFCHIPYVQRRHYIKIVDRAKLQYLNLLQKIYCMYCGYGNGVIRYWAQIASETEHYWCGIQHKNEPPFIAPSHQKDFSKFGDEVEFKEKYSRENSN</sequence>
<reference evidence="2" key="1">
    <citation type="submission" date="2017-09" db="EMBL/GenBank/DDBJ databases">
        <title>Depth-based differentiation of microbial function through sediment-hosted aquifers and enrichment of novel symbionts in the deep terrestrial subsurface.</title>
        <authorList>
            <person name="Probst A.J."/>
            <person name="Ladd B."/>
            <person name="Jarett J.K."/>
            <person name="Geller-Mcgrath D.E."/>
            <person name="Sieber C.M.K."/>
            <person name="Emerson J.B."/>
            <person name="Anantharaman K."/>
            <person name="Thomas B.C."/>
            <person name="Malmstrom R."/>
            <person name="Stieglmeier M."/>
            <person name="Klingl A."/>
            <person name="Woyke T."/>
            <person name="Ryan C.M."/>
            <person name="Banfield J.F."/>
        </authorList>
    </citation>
    <scope>NUCLEOTIDE SEQUENCE [LARGE SCALE GENOMIC DNA]</scope>
</reference>